<keyword evidence="3" id="KW-1185">Reference proteome</keyword>
<proteinExistence type="predicted"/>
<dbReference type="PANTHER" id="PTHR33112">
    <property type="entry name" value="DOMAIN PROTEIN, PUTATIVE-RELATED"/>
    <property type="match status" value="1"/>
</dbReference>
<dbReference type="AlphaFoldDB" id="A0AA40E125"/>
<evidence type="ECO:0000313" key="3">
    <source>
        <dbReference type="Proteomes" id="UP001172102"/>
    </source>
</evidence>
<dbReference type="EMBL" id="JAUKUA010000003">
    <property type="protein sequence ID" value="KAK0721027.1"/>
    <property type="molecule type" value="Genomic_DNA"/>
</dbReference>
<reference evidence="2" key="1">
    <citation type="submission" date="2023-06" db="EMBL/GenBank/DDBJ databases">
        <title>Genome-scale phylogeny and comparative genomics of the fungal order Sordariales.</title>
        <authorList>
            <consortium name="Lawrence Berkeley National Laboratory"/>
            <person name="Hensen N."/>
            <person name="Bonometti L."/>
            <person name="Westerberg I."/>
            <person name="Brannstrom I.O."/>
            <person name="Guillou S."/>
            <person name="Cros-Aarteil S."/>
            <person name="Calhoun S."/>
            <person name="Haridas S."/>
            <person name="Kuo A."/>
            <person name="Mondo S."/>
            <person name="Pangilinan J."/>
            <person name="Riley R."/>
            <person name="Labutti K."/>
            <person name="Andreopoulos B."/>
            <person name="Lipzen A."/>
            <person name="Chen C."/>
            <person name="Yanf M."/>
            <person name="Daum C."/>
            <person name="Ng V."/>
            <person name="Clum A."/>
            <person name="Steindorff A."/>
            <person name="Ohm R."/>
            <person name="Martin F."/>
            <person name="Silar P."/>
            <person name="Natvig D."/>
            <person name="Lalanne C."/>
            <person name="Gautier V."/>
            <person name="Ament-Velasquez S.L."/>
            <person name="Kruys A."/>
            <person name="Hutchinson M.I."/>
            <person name="Powell A.J."/>
            <person name="Barry K."/>
            <person name="Miller A.N."/>
            <person name="Grigoriev I.V."/>
            <person name="Debuchy R."/>
            <person name="Gladieux P."/>
            <person name="Thoren M.H."/>
            <person name="Johannesson H."/>
        </authorList>
    </citation>
    <scope>NUCLEOTIDE SEQUENCE</scope>
    <source>
        <strain evidence="2">SMH4607-1</strain>
    </source>
</reference>
<evidence type="ECO:0000313" key="2">
    <source>
        <dbReference type="EMBL" id="KAK0721027.1"/>
    </source>
</evidence>
<dbReference type="Proteomes" id="UP001172102">
    <property type="component" value="Unassembled WGS sequence"/>
</dbReference>
<comment type="caution">
    <text evidence="2">The sequence shown here is derived from an EMBL/GenBank/DDBJ whole genome shotgun (WGS) entry which is preliminary data.</text>
</comment>
<protein>
    <submittedName>
        <fullName evidence="2">Heterokaryon incompatibility protein-domain-containing protein</fullName>
    </submittedName>
</protein>
<gene>
    <name evidence="2" type="ORF">B0H67DRAFT_466233</name>
</gene>
<name>A0AA40E125_9PEZI</name>
<dbReference type="InterPro" id="IPR010730">
    <property type="entry name" value="HET"/>
</dbReference>
<evidence type="ECO:0000259" key="1">
    <source>
        <dbReference type="Pfam" id="PF06985"/>
    </source>
</evidence>
<sequence length="372" mass="40534">CARSLRFWIGQCSEAHAMCKSGAAPEPLMPTRVVRITDTGGPRPAVRLVASNGARGEYVCLSHCWGGLRPACITTRDTYQRNTAEIPWSSLPQTFRDAVSVTRLLGKEFLWIDSLCIIQGDDADWRAEAARMCAVYENSFLTLMATKARDGRDGLLRAESPAAAEIHDASLPGLVFLREQSHFPSLGWGDMRAGGGARPEANPLLGRAWAFQERCLSLRAAHFTANGVLYECPEGQVCDWSHGRGMAGNLKHSRGSPARAGLAGAREFAAEWARITSAYSGLKLTNDRDRLPALAGMARQLASCGTSNGYRPGRYLAGLWEDTFDRDVMWTPGSVCDSSEGDMIQVPAAGPEYIAPTWSWASFRSSVTTWGR</sequence>
<feature type="non-terminal residue" evidence="2">
    <location>
        <position position="372"/>
    </location>
</feature>
<feature type="domain" description="Heterokaryon incompatibility" evidence="1">
    <location>
        <begin position="58"/>
        <end position="213"/>
    </location>
</feature>
<organism evidence="2 3">
    <name type="scientific">Lasiosphaeris hirsuta</name>
    <dbReference type="NCBI Taxonomy" id="260670"/>
    <lineage>
        <taxon>Eukaryota</taxon>
        <taxon>Fungi</taxon>
        <taxon>Dikarya</taxon>
        <taxon>Ascomycota</taxon>
        <taxon>Pezizomycotina</taxon>
        <taxon>Sordariomycetes</taxon>
        <taxon>Sordariomycetidae</taxon>
        <taxon>Sordariales</taxon>
        <taxon>Lasiosphaeriaceae</taxon>
        <taxon>Lasiosphaeris</taxon>
    </lineage>
</organism>
<feature type="non-terminal residue" evidence="2">
    <location>
        <position position="1"/>
    </location>
</feature>
<dbReference type="PANTHER" id="PTHR33112:SF13">
    <property type="entry name" value="HETEROKARYON INCOMPATIBILITY DOMAIN-CONTAINING PROTEIN"/>
    <property type="match status" value="1"/>
</dbReference>
<dbReference type="Pfam" id="PF06985">
    <property type="entry name" value="HET"/>
    <property type="match status" value="1"/>
</dbReference>
<accession>A0AA40E125</accession>